<keyword evidence="2" id="KW-0210">Decarboxylase</keyword>
<evidence type="ECO:0000256" key="6">
    <source>
        <dbReference type="ARBA" id="ARBA00023239"/>
    </source>
</evidence>
<keyword evidence="3" id="KW-0068">Autocatalytic cleavage</keyword>
<dbReference type="SUPFAM" id="SSF56276">
    <property type="entry name" value="S-adenosylmethionine decarboxylase"/>
    <property type="match status" value="1"/>
</dbReference>
<evidence type="ECO:0000313" key="9">
    <source>
        <dbReference type="EMBL" id="SVC29102.1"/>
    </source>
</evidence>
<gene>
    <name evidence="9" type="ORF">METZ01_LOCUS281956</name>
</gene>
<name>A0A382L1A3_9ZZZZ</name>
<keyword evidence="6" id="KW-0456">Lyase</keyword>
<keyword evidence="4" id="KW-0620">Polyamine biosynthesis</keyword>
<dbReference type="GO" id="GO:0005829">
    <property type="term" value="C:cytosol"/>
    <property type="evidence" value="ECO:0007669"/>
    <property type="project" value="TreeGrafter"/>
</dbReference>
<accession>A0A382L1A3</accession>
<evidence type="ECO:0000256" key="3">
    <source>
        <dbReference type="ARBA" id="ARBA00022813"/>
    </source>
</evidence>
<dbReference type="InterPro" id="IPR016067">
    <property type="entry name" value="S-AdoMet_deCO2ase_core"/>
</dbReference>
<reference evidence="9" key="1">
    <citation type="submission" date="2018-05" db="EMBL/GenBank/DDBJ databases">
        <authorList>
            <person name="Lanie J.A."/>
            <person name="Ng W.-L."/>
            <person name="Kazmierczak K.M."/>
            <person name="Andrzejewski T.M."/>
            <person name="Davidsen T.M."/>
            <person name="Wayne K.J."/>
            <person name="Tettelin H."/>
            <person name="Glass J.I."/>
            <person name="Rusch D."/>
            <person name="Podicherti R."/>
            <person name="Tsui H.-C.T."/>
            <person name="Winkler M.E."/>
        </authorList>
    </citation>
    <scope>NUCLEOTIDE SEQUENCE</scope>
</reference>
<keyword evidence="5" id="KW-0865">Zymogen</keyword>
<evidence type="ECO:0008006" key="10">
    <source>
        <dbReference type="Google" id="ProtNLM"/>
    </source>
</evidence>
<keyword evidence="8" id="KW-0670">Pyruvate</keyword>
<comment type="cofactor">
    <cofactor evidence="1">
        <name>pyruvate</name>
        <dbReference type="ChEBI" id="CHEBI:15361"/>
    </cofactor>
</comment>
<dbReference type="EMBL" id="UINC01083420">
    <property type="protein sequence ID" value="SVC29102.1"/>
    <property type="molecule type" value="Genomic_DNA"/>
</dbReference>
<dbReference type="Pfam" id="PF02675">
    <property type="entry name" value="AdoMet_dc"/>
    <property type="match status" value="1"/>
</dbReference>
<evidence type="ECO:0000256" key="5">
    <source>
        <dbReference type="ARBA" id="ARBA00023145"/>
    </source>
</evidence>
<organism evidence="9">
    <name type="scientific">marine metagenome</name>
    <dbReference type="NCBI Taxonomy" id="408172"/>
    <lineage>
        <taxon>unclassified sequences</taxon>
        <taxon>metagenomes</taxon>
        <taxon>ecological metagenomes</taxon>
    </lineage>
</organism>
<dbReference type="GO" id="GO:0004014">
    <property type="term" value="F:adenosylmethionine decarboxylase activity"/>
    <property type="evidence" value="ECO:0007669"/>
    <property type="project" value="InterPro"/>
</dbReference>
<dbReference type="Gene3D" id="3.60.90.10">
    <property type="entry name" value="S-adenosylmethionine decarboxylase"/>
    <property type="match status" value="1"/>
</dbReference>
<evidence type="ECO:0000256" key="8">
    <source>
        <dbReference type="ARBA" id="ARBA00023317"/>
    </source>
</evidence>
<evidence type="ECO:0000256" key="7">
    <source>
        <dbReference type="ARBA" id="ARBA00023270"/>
    </source>
</evidence>
<proteinExistence type="predicted"/>
<evidence type="ECO:0000256" key="2">
    <source>
        <dbReference type="ARBA" id="ARBA00022793"/>
    </source>
</evidence>
<evidence type="ECO:0000256" key="1">
    <source>
        <dbReference type="ARBA" id="ARBA00001928"/>
    </source>
</evidence>
<dbReference type="PANTHER" id="PTHR33866">
    <property type="entry name" value="S-ADENOSYLMETHIONINE DECARBOXYLASE PROENZYME"/>
    <property type="match status" value="1"/>
</dbReference>
<evidence type="ECO:0000256" key="4">
    <source>
        <dbReference type="ARBA" id="ARBA00023115"/>
    </source>
</evidence>
<keyword evidence="7" id="KW-0704">Schiff base</keyword>
<dbReference type="InterPro" id="IPR003826">
    <property type="entry name" value="AdoMetDC_fam_prok"/>
</dbReference>
<dbReference type="GO" id="GO:0008295">
    <property type="term" value="P:spermidine biosynthetic process"/>
    <property type="evidence" value="ECO:0007669"/>
    <property type="project" value="InterPro"/>
</dbReference>
<dbReference type="PANTHER" id="PTHR33866:SF2">
    <property type="entry name" value="S-ADENOSYLMETHIONINE DECARBOXYLASE PROENZYME"/>
    <property type="match status" value="1"/>
</dbReference>
<protein>
    <recommendedName>
        <fullName evidence="10">S-adenosylmethionine decarboxylase proenzyme</fullName>
    </recommendedName>
</protein>
<sequence>MGEGEWMLAVLRGAISRSNAREVHAHVAQFDGIESPFGFAAVVLIDESHVSAHCYADEGVLAVDCFTCGEIDPAGIVDDIHGQLSDAIPTLCLIQRTELDRFVGDE</sequence>
<dbReference type="AlphaFoldDB" id="A0A382L1A3"/>